<organism evidence="2 3">
    <name type="scientific">Neocallimastix californiae</name>
    <dbReference type="NCBI Taxonomy" id="1754190"/>
    <lineage>
        <taxon>Eukaryota</taxon>
        <taxon>Fungi</taxon>
        <taxon>Fungi incertae sedis</taxon>
        <taxon>Chytridiomycota</taxon>
        <taxon>Chytridiomycota incertae sedis</taxon>
        <taxon>Neocallimastigomycetes</taxon>
        <taxon>Neocallimastigales</taxon>
        <taxon>Neocallimastigaceae</taxon>
        <taxon>Neocallimastix</taxon>
    </lineage>
</organism>
<keyword evidence="1" id="KW-1133">Transmembrane helix</keyword>
<keyword evidence="1" id="KW-0472">Membrane</keyword>
<evidence type="ECO:0000313" key="2">
    <source>
        <dbReference type="EMBL" id="ORY72973.1"/>
    </source>
</evidence>
<keyword evidence="1" id="KW-0812">Transmembrane</keyword>
<reference evidence="2 3" key="1">
    <citation type="submission" date="2016-08" db="EMBL/GenBank/DDBJ databases">
        <title>A Parts List for Fungal Cellulosomes Revealed by Comparative Genomics.</title>
        <authorList>
            <consortium name="DOE Joint Genome Institute"/>
            <person name="Haitjema C.H."/>
            <person name="Gilmore S.P."/>
            <person name="Henske J.K."/>
            <person name="Solomon K.V."/>
            <person name="De Groot R."/>
            <person name="Kuo A."/>
            <person name="Mondo S.J."/>
            <person name="Salamov A.A."/>
            <person name="Labutti K."/>
            <person name="Zhao Z."/>
            <person name="Chiniquy J."/>
            <person name="Barry K."/>
            <person name="Brewer H.M."/>
            <person name="Purvine S.O."/>
            <person name="Wright A.T."/>
            <person name="Boxma B."/>
            <person name="Van Alen T."/>
            <person name="Hackstein J.H."/>
            <person name="Baker S.E."/>
            <person name="Grigoriev I.V."/>
            <person name="O'Malley M.A."/>
        </authorList>
    </citation>
    <scope>NUCLEOTIDE SEQUENCE [LARGE SCALE GENOMIC DNA]</scope>
    <source>
        <strain evidence="2 3">G1</strain>
    </source>
</reference>
<sequence>MIILKKNYLVSAEVNGIIKTLFDVTRVPLNVIVITEDGSRNDIHNGRVRVLFTRMKNFFENYMFLSDSENILIIIIKGVDNYINDKESRKIINQINQREINYIVSVKSPLFLETFQRENFSSNFLWGRGDCMRLFMIGEADILSMNQFETEITQRIQANNVGVIGERLNLISVFLNHLFTIALVLLFILILSCIELTK</sequence>
<comment type="caution">
    <text evidence="2">The sequence shown here is derived from an EMBL/GenBank/DDBJ whole genome shotgun (WGS) entry which is preliminary data.</text>
</comment>
<dbReference type="Proteomes" id="UP000193920">
    <property type="component" value="Unassembled WGS sequence"/>
</dbReference>
<keyword evidence="3" id="KW-1185">Reference proteome</keyword>
<accession>A0A1Y2EN52</accession>
<evidence type="ECO:0000256" key="1">
    <source>
        <dbReference type="SAM" id="Phobius"/>
    </source>
</evidence>
<dbReference type="EMBL" id="MCOG01000036">
    <property type="protein sequence ID" value="ORY72973.1"/>
    <property type="molecule type" value="Genomic_DNA"/>
</dbReference>
<protein>
    <submittedName>
        <fullName evidence="2">Uncharacterized protein</fullName>
    </submittedName>
</protein>
<evidence type="ECO:0000313" key="3">
    <source>
        <dbReference type="Proteomes" id="UP000193920"/>
    </source>
</evidence>
<dbReference type="AlphaFoldDB" id="A0A1Y2EN52"/>
<gene>
    <name evidence="2" type="ORF">LY90DRAFT_503360</name>
</gene>
<feature type="transmembrane region" description="Helical" evidence="1">
    <location>
        <begin position="174"/>
        <end position="194"/>
    </location>
</feature>
<proteinExistence type="predicted"/>
<name>A0A1Y2EN52_9FUNG</name>